<dbReference type="AlphaFoldDB" id="A0A2A2KR80"/>
<dbReference type="EMBL" id="LIAE01007889">
    <property type="protein sequence ID" value="PAV76399.1"/>
    <property type="molecule type" value="Genomic_DNA"/>
</dbReference>
<feature type="chain" id="PRO_5013353565" evidence="1">
    <location>
        <begin position="21"/>
        <end position="83"/>
    </location>
</feature>
<dbReference type="Proteomes" id="UP000218231">
    <property type="component" value="Unassembled WGS sequence"/>
</dbReference>
<keyword evidence="3" id="KW-1185">Reference proteome</keyword>
<sequence>MEVLMKFVLLLAITIPFISTQPTTLRYKKAISPSLHSMSKRAFNPAIDSTGKRAYRGYFDALAGQSLGKRSVETPAFAEMPYF</sequence>
<organism evidence="2 3">
    <name type="scientific">Diploscapter pachys</name>
    <dbReference type="NCBI Taxonomy" id="2018661"/>
    <lineage>
        <taxon>Eukaryota</taxon>
        <taxon>Metazoa</taxon>
        <taxon>Ecdysozoa</taxon>
        <taxon>Nematoda</taxon>
        <taxon>Chromadorea</taxon>
        <taxon>Rhabditida</taxon>
        <taxon>Rhabditina</taxon>
        <taxon>Rhabditomorpha</taxon>
        <taxon>Rhabditoidea</taxon>
        <taxon>Rhabditidae</taxon>
        <taxon>Diploscapter</taxon>
    </lineage>
</organism>
<evidence type="ECO:0000256" key="1">
    <source>
        <dbReference type="SAM" id="SignalP"/>
    </source>
</evidence>
<dbReference type="STRING" id="2018661.A0A2A2KR80"/>
<protein>
    <submittedName>
        <fullName evidence="2">Uncharacterized protein</fullName>
    </submittedName>
</protein>
<feature type="signal peptide" evidence="1">
    <location>
        <begin position="1"/>
        <end position="20"/>
    </location>
</feature>
<keyword evidence="1" id="KW-0732">Signal</keyword>
<name>A0A2A2KR80_9BILA</name>
<dbReference type="OrthoDB" id="5805700at2759"/>
<evidence type="ECO:0000313" key="3">
    <source>
        <dbReference type="Proteomes" id="UP000218231"/>
    </source>
</evidence>
<gene>
    <name evidence="2" type="ORF">WR25_07414</name>
</gene>
<evidence type="ECO:0000313" key="2">
    <source>
        <dbReference type="EMBL" id="PAV76399.1"/>
    </source>
</evidence>
<comment type="caution">
    <text evidence="2">The sequence shown here is derived from an EMBL/GenBank/DDBJ whole genome shotgun (WGS) entry which is preliminary data.</text>
</comment>
<proteinExistence type="predicted"/>
<accession>A0A2A2KR80</accession>
<reference evidence="2 3" key="1">
    <citation type="journal article" date="2017" name="Curr. Biol.">
        <title>Genome architecture and evolution of a unichromosomal asexual nematode.</title>
        <authorList>
            <person name="Fradin H."/>
            <person name="Zegar C."/>
            <person name="Gutwein M."/>
            <person name="Lucas J."/>
            <person name="Kovtun M."/>
            <person name="Corcoran D."/>
            <person name="Baugh L.R."/>
            <person name="Kiontke K."/>
            <person name="Gunsalus K."/>
            <person name="Fitch D.H."/>
            <person name="Piano F."/>
        </authorList>
    </citation>
    <scope>NUCLEOTIDE SEQUENCE [LARGE SCALE GENOMIC DNA]</scope>
    <source>
        <strain evidence="2">PF1309</strain>
    </source>
</reference>